<reference evidence="2" key="1">
    <citation type="submission" date="2015-01" db="EMBL/GenBank/DDBJ databases">
        <authorList>
            <person name="Aksoy S."/>
            <person name="Warren W."/>
            <person name="Wilson R.K."/>
        </authorList>
    </citation>
    <scope>NUCLEOTIDE SEQUENCE [LARGE SCALE GENOMIC DNA]</scope>
    <source>
        <strain evidence="2">IAEA</strain>
    </source>
</reference>
<dbReference type="VEuPathDB" id="VectorBase:GPPI049226"/>
<dbReference type="Proteomes" id="UP000092460">
    <property type="component" value="Unassembled WGS sequence"/>
</dbReference>
<evidence type="ECO:0000313" key="1">
    <source>
        <dbReference type="EnsemblMetazoa" id="GPPI049226-PA"/>
    </source>
</evidence>
<accession>A0A1B0C4V3</accession>
<protein>
    <submittedName>
        <fullName evidence="1">Uncharacterized protein</fullName>
    </submittedName>
</protein>
<dbReference type="EnsemblMetazoa" id="GPPI043474-RA">
    <property type="protein sequence ID" value="GPPI043474-PA"/>
    <property type="gene ID" value="GPPI043474"/>
</dbReference>
<dbReference type="EMBL" id="JXJN01025691">
    <property type="status" value="NOT_ANNOTATED_CDS"/>
    <property type="molecule type" value="Genomic_DNA"/>
</dbReference>
<organism evidence="1 2">
    <name type="scientific">Glossina palpalis gambiensis</name>
    <dbReference type="NCBI Taxonomy" id="67801"/>
    <lineage>
        <taxon>Eukaryota</taxon>
        <taxon>Metazoa</taxon>
        <taxon>Ecdysozoa</taxon>
        <taxon>Arthropoda</taxon>
        <taxon>Hexapoda</taxon>
        <taxon>Insecta</taxon>
        <taxon>Pterygota</taxon>
        <taxon>Neoptera</taxon>
        <taxon>Endopterygota</taxon>
        <taxon>Diptera</taxon>
        <taxon>Brachycera</taxon>
        <taxon>Muscomorpha</taxon>
        <taxon>Hippoboscoidea</taxon>
        <taxon>Glossinidae</taxon>
        <taxon>Glossina</taxon>
    </lineage>
</organism>
<keyword evidence="2" id="KW-1185">Reference proteome</keyword>
<dbReference type="EnsemblMetazoa" id="GPPI049226-RA">
    <property type="protein sequence ID" value="GPPI049226-PA"/>
    <property type="gene ID" value="GPPI049226"/>
</dbReference>
<proteinExistence type="predicted"/>
<sequence>MIIYIAVKIAITVEKVVIPIVEITEMGITILEIRILAISSQKCNKTSRLATPCPCKMFNTEKINSLNHEALLLMQLTKVIDNIGFSYLKLSSEDDAITRSLKKVRSDYCDIAEVFRYSENPPQAENSFWLRQECRKFLNICQTASSDASSTIKAIMFDFALKLASGIVRKHKQMTEI</sequence>
<dbReference type="EMBL" id="JXJN01022217">
    <property type="status" value="NOT_ANNOTATED_CDS"/>
    <property type="molecule type" value="Genomic_DNA"/>
</dbReference>
<dbReference type="VEuPathDB" id="VectorBase:GPPI043474"/>
<name>A0A1B0C4V3_9MUSC</name>
<reference evidence="1" key="2">
    <citation type="submission" date="2020-05" db="UniProtKB">
        <authorList>
            <consortium name="EnsemblMetazoa"/>
        </authorList>
    </citation>
    <scope>IDENTIFICATION</scope>
    <source>
        <strain evidence="1">IAEA</strain>
    </source>
</reference>
<dbReference type="AlphaFoldDB" id="A0A1B0C4V3"/>
<evidence type="ECO:0000313" key="2">
    <source>
        <dbReference type="Proteomes" id="UP000092460"/>
    </source>
</evidence>